<proteinExistence type="inferred from homology"/>
<dbReference type="EC" id="2.3.1.84" evidence="3"/>
<name>A0A251V6Q3_HELAN</name>
<dbReference type="GO" id="GO:0016747">
    <property type="term" value="F:acyltransferase activity, transferring groups other than amino-acyl groups"/>
    <property type="evidence" value="ECO:0000318"/>
    <property type="project" value="GO_Central"/>
</dbReference>
<feature type="region of interest" description="Disordered" evidence="2">
    <location>
        <begin position="26"/>
        <end position="54"/>
    </location>
</feature>
<evidence type="ECO:0000256" key="1">
    <source>
        <dbReference type="ARBA" id="ARBA00009861"/>
    </source>
</evidence>
<keyword evidence="5" id="KW-1185">Reference proteome</keyword>
<sequence>MTMRKYYHILNLRRSKSLFTSHTSIVHQTSHVESHHRKPPPPLPPSPPSYQSTHSNLNRRFINRQLPTIHTSALPLYENKSSLDYQMTVKGREVITAAVTPANQPRQPLSNLDLLLPPIEAGVYFCYKKKDNIDMSPNTVMKTIKKSLAGVLSTFYPLAGQIVPNKYGELEVLCNNNGVEFVHAHADIEMKDLDLYRPDYSVRGKLVPKLNHIHALLSVQVTELKCGSLIISCTFNHQLTDGYSLNMFLVAWAKYAQSETIFNMPSFQTSLLNPRHPPRYESSVDNLYIPISSLPPPSSFEEPLDSRMYYVHAKSIERIQYEASTKEGTKSKLLSFTAFLWKLLANGKNDVNTPSRMGIVVNGRRFLAENNEKNASFMENYYGNVVSIPYGAATNRDLKEMPLHEVANQVHRFVAKATHEEHFRGLGDWVQLHRPNRAAARLYVGNKKSEGGGVVVSSGQGLPIKDMDFGWGKPEFGSYHVPWGSQTGYICTMPSACRNGDWVVYMHLKQEEFNVIDHAAPNVFTPLSIDTFF</sequence>
<dbReference type="Pfam" id="PF02458">
    <property type="entry name" value="Transferase"/>
    <property type="match status" value="1"/>
</dbReference>
<reference evidence="3 5" key="1">
    <citation type="journal article" date="2017" name="Nature">
        <title>The sunflower genome provides insights into oil metabolism, flowering and Asterid evolution.</title>
        <authorList>
            <person name="Badouin H."/>
            <person name="Gouzy J."/>
            <person name="Grassa C.J."/>
            <person name="Murat F."/>
            <person name="Staton S.E."/>
            <person name="Cottret L."/>
            <person name="Lelandais-Briere C."/>
            <person name="Owens G.L."/>
            <person name="Carrere S."/>
            <person name="Mayjonade B."/>
            <person name="Legrand L."/>
            <person name="Gill N."/>
            <person name="Kane N.C."/>
            <person name="Bowers J.E."/>
            <person name="Hubner S."/>
            <person name="Bellec A."/>
            <person name="Berard A."/>
            <person name="Berges H."/>
            <person name="Blanchet N."/>
            <person name="Boniface M.C."/>
            <person name="Brunel D."/>
            <person name="Catrice O."/>
            <person name="Chaidir N."/>
            <person name="Claudel C."/>
            <person name="Donnadieu C."/>
            <person name="Faraut T."/>
            <person name="Fievet G."/>
            <person name="Helmstetter N."/>
            <person name="King M."/>
            <person name="Knapp S.J."/>
            <person name="Lai Z."/>
            <person name="Le Paslier M.C."/>
            <person name="Lippi Y."/>
            <person name="Lorenzon L."/>
            <person name="Mandel J.R."/>
            <person name="Marage G."/>
            <person name="Marchand G."/>
            <person name="Marquand E."/>
            <person name="Bret-Mestries E."/>
            <person name="Morien E."/>
            <person name="Nambeesan S."/>
            <person name="Nguyen T."/>
            <person name="Pegot-Espagnet P."/>
            <person name="Pouilly N."/>
            <person name="Raftis F."/>
            <person name="Sallet E."/>
            <person name="Schiex T."/>
            <person name="Thomas J."/>
            <person name="Vandecasteele C."/>
            <person name="Vares D."/>
            <person name="Vear F."/>
            <person name="Vautrin S."/>
            <person name="Crespi M."/>
            <person name="Mangin B."/>
            <person name="Burke J.M."/>
            <person name="Salse J."/>
            <person name="Munos S."/>
            <person name="Vincourt P."/>
            <person name="Rieseberg L.H."/>
            <person name="Langlade N.B."/>
        </authorList>
    </citation>
    <scope>NUCLEOTIDE SEQUENCE [LARGE SCALE GENOMIC DNA]</scope>
    <source>
        <strain evidence="5">cv. SF193</strain>
        <tissue evidence="3">Leaves</tissue>
    </source>
</reference>
<dbReference type="InterPro" id="IPR050317">
    <property type="entry name" value="Plant_Fungal_Acyltransferase"/>
</dbReference>
<protein>
    <submittedName>
        <fullName evidence="3">Alcohol O-acetyltransferase</fullName>
        <ecNumber evidence="3">2.3.1.84</ecNumber>
    </submittedName>
    <submittedName>
        <fullName evidence="4">Putative transferase, Chloramphenicol acetyltransferase-like domain protein</fullName>
    </submittedName>
</protein>
<evidence type="ECO:0000313" key="4">
    <source>
        <dbReference type="EMBL" id="OTG30642.1"/>
    </source>
</evidence>
<dbReference type="InterPro" id="IPR023213">
    <property type="entry name" value="CAT-like_dom_sf"/>
</dbReference>
<dbReference type="OrthoDB" id="1862401at2759"/>
<comment type="similarity">
    <text evidence="1">Belongs to the plant acyltransferase family.</text>
</comment>
<dbReference type="GO" id="GO:0004026">
    <property type="term" value="F:alcohol O-acetyltransferase activity"/>
    <property type="evidence" value="ECO:0007669"/>
    <property type="project" value="UniProtKB-EC"/>
</dbReference>
<organism evidence="4 5">
    <name type="scientific">Helianthus annuus</name>
    <name type="common">Common sunflower</name>
    <dbReference type="NCBI Taxonomy" id="4232"/>
    <lineage>
        <taxon>Eukaryota</taxon>
        <taxon>Viridiplantae</taxon>
        <taxon>Streptophyta</taxon>
        <taxon>Embryophyta</taxon>
        <taxon>Tracheophyta</taxon>
        <taxon>Spermatophyta</taxon>
        <taxon>Magnoliopsida</taxon>
        <taxon>eudicotyledons</taxon>
        <taxon>Gunneridae</taxon>
        <taxon>Pentapetalae</taxon>
        <taxon>asterids</taxon>
        <taxon>campanulids</taxon>
        <taxon>Asterales</taxon>
        <taxon>Asteraceae</taxon>
        <taxon>Asteroideae</taxon>
        <taxon>Heliantheae alliance</taxon>
        <taxon>Heliantheae</taxon>
        <taxon>Helianthus</taxon>
    </lineage>
</organism>
<dbReference type="PANTHER" id="PTHR31642">
    <property type="entry name" value="TRICHOTHECENE 3-O-ACETYLTRANSFERASE"/>
    <property type="match status" value="1"/>
</dbReference>
<gene>
    <name evidence="4" type="ORF">HannXRQ_Chr03g0066751</name>
    <name evidence="3" type="ORF">HanXRQr2_Chr03g0097611</name>
</gene>
<reference evidence="3" key="3">
    <citation type="submission" date="2020-06" db="EMBL/GenBank/DDBJ databases">
        <title>Helianthus annuus Genome sequencing and assembly Release 2.</title>
        <authorList>
            <person name="Gouzy J."/>
            <person name="Langlade N."/>
            <person name="Munos S."/>
        </authorList>
    </citation>
    <scope>NUCLEOTIDE SEQUENCE</scope>
    <source>
        <tissue evidence="3">Leaves</tissue>
    </source>
</reference>
<dbReference type="EMBL" id="CM007892">
    <property type="protein sequence ID" value="OTG30642.1"/>
    <property type="molecule type" value="Genomic_DNA"/>
</dbReference>
<dbReference type="InParanoid" id="A0A251V6Q3"/>
<dbReference type="Proteomes" id="UP000215914">
    <property type="component" value="Chromosome 3"/>
</dbReference>
<evidence type="ECO:0000313" key="3">
    <source>
        <dbReference type="EMBL" id="KAF5813378.1"/>
    </source>
</evidence>
<keyword evidence="4" id="KW-0808">Transferase</keyword>
<evidence type="ECO:0000256" key="2">
    <source>
        <dbReference type="SAM" id="MobiDB-lite"/>
    </source>
</evidence>
<dbReference type="Gramene" id="mRNA:HanXRQr2_Chr03g0097611">
    <property type="protein sequence ID" value="mRNA:HanXRQr2_Chr03g0097611"/>
    <property type="gene ID" value="HanXRQr2_Chr03g0097611"/>
</dbReference>
<keyword evidence="3" id="KW-0012">Acyltransferase</keyword>
<dbReference type="AlphaFoldDB" id="A0A251V6Q3"/>
<evidence type="ECO:0000313" key="5">
    <source>
        <dbReference type="Proteomes" id="UP000215914"/>
    </source>
</evidence>
<dbReference type="PANTHER" id="PTHR31642:SF228">
    <property type="entry name" value="ALCOHOL O-ACETYLTRANSFERASE"/>
    <property type="match status" value="1"/>
</dbReference>
<dbReference type="STRING" id="4232.A0A251V6Q3"/>
<reference evidence="4" key="2">
    <citation type="submission" date="2017-02" db="EMBL/GenBank/DDBJ databases">
        <title>Sunflower complete genome.</title>
        <authorList>
            <person name="Langlade N."/>
            <person name="Munos S."/>
        </authorList>
    </citation>
    <scope>NUCLEOTIDE SEQUENCE [LARGE SCALE GENOMIC DNA]</scope>
    <source>
        <tissue evidence="4">Leaves</tissue>
    </source>
</reference>
<dbReference type="Gene3D" id="3.30.559.10">
    <property type="entry name" value="Chloramphenicol acetyltransferase-like domain"/>
    <property type="match status" value="2"/>
</dbReference>
<dbReference type="EMBL" id="MNCJ02000318">
    <property type="protein sequence ID" value="KAF5813378.1"/>
    <property type="molecule type" value="Genomic_DNA"/>
</dbReference>
<dbReference type="OMA" id="TECTSAY"/>
<accession>A0A251V6Q3</accession>